<gene>
    <name evidence="1" type="ORF">GQ607_001278</name>
</gene>
<protein>
    <submittedName>
        <fullName evidence="1">Uncharacterized protein</fullName>
    </submittedName>
</protein>
<organism evidence="1 2">
    <name type="scientific">Colletotrichum asianum</name>
    <dbReference type="NCBI Taxonomy" id="702518"/>
    <lineage>
        <taxon>Eukaryota</taxon>
        <taxon>Fungi</taxon>
        <taxon>Dikarya</taxon>
        <taxon>Ascomycota</taxon>
        <taxon>Pezizomycotina</taxon>
        <taxon>Sordariomycetes</taxon>
        <taxon>Hypocreomycetidae</taxon>
        <taxon>Glomerellales</taxon>
        <taxon>Glomerellaceae</taxon>
        <taxon>Colletotrichum</taxon>
        <taxon>Colletotrichum gloeosporioides species complex</taxon>
    </lineage>
</organism>
<dbReference type="AlphaFoldDB" id="A0A8H3WUU2"/>
<dbReference type="EMBL" id="WOWK01000003">
    <property type="protein sequence ID" value="KAF0331532.1"/>
    <property type="molecule type" value="Genomic_DNA"/>
</dbReference>
<accession>A0A8H3WUU2</accession>
<evidence type="ECO:0000313" key="1">
    <source>
        <dbReference type="EMBL" id="KAF0331532.1"/>
    </source>
</evidence>
<keyword evidence="2" id="KW-1185">Reference proteome</keyword>
<evidence type="ECO:0000313" key="2">
    <source>
        <dbReference type="Proteomes" id="UP000434172"/>
    </source>
</evidence>
<sequence length="213" mass="23860">MMATPQPLMSGRLARMSEQGGFETLFPSFARQSSIESQDSFRSKSGARVARTRNLLFCHSCQLGSQGLEAVVCSLAGLDGGAFLFVLSPCLTFSYRARFATSSSSTKCAYMRTSPFLLTLVSPTTSNHIHGTRNPHRVHSGPAPPVFIKKQTLWKMRRLDEAHEQIATWVLFTLRLPHITHRHLDPFFSTPRRRRRRVVLGLDPHPVQTSPSP</sequence>
<reference evidence="1 2" key="1">
    <citation type="submission" date="2019-12" db="EMBL/GenBank/DDBJ databases">
        <title>A genome sequence resource for the geographically widespread anthracnose pathogen Colletotrichum asianum.</title>
        <authorList>
            <person name="Meng Y."/>
        </authorList>
    </citation>
    <scope>NUCLEOTIDE SEQUENCE [LARGE SCALE GENOMIC DNA]</scope>
    <source>
        <strain evidence="1 2">ICMP 18580</strain>
    </source>
</reference>
<comment type="caution">
    <text evidence="1">The sequence shown here is derived from an EMBL/GenBank/DDBJ whole genome shotgun (WGS) entry which is preliminary data.</text>
</comment>
<name>A0A8H3WUU2_9PEZI</name>
<dbReference type="Proteomes" id="UP000434172">
    <property type="component" value="Unassembled WGS sequence"/>
</dbReference>
<proteinExistence type="predicted"/>